<accession>A0AAJ2S6F6</accession>
<feature type="transmembrane region" description="Helical" evidence="6">
    <location>
        <begin position="223"/>
        <end position="242"/>
    </location>
</feature>
<name>A0AAJ2S6F6_9ENTR</name>
<evidence type="ECO:0000313" key="9">
    <source>
        <dbReference type="Proteomes" id="UP001282336"/>
    </source>
</evidence>
<keyword evidence="5 6" id="KW-0472">Membrane</keyword>
<evidence type="ECO:0000256" key="1">
    <source>
        <dbReference type="ARBA" id="ARBA00004651"/>
    </source>
</evidence>
<keyword evidence="2" id="KW-1003">Cell membrane</keyword>
<dbReference type="Gene3D" id="3.60.15.10">
    <property type="entry name" value="Ribonuclease Z/Hydroxyacylglutathione hydrolase-like"/>
    <property type="match status" value="1"/>
</dbReference>
<dbReference type="GO" id="GO:0030420">
    <property type="term" value="P:establishment of competence for transformation"/>
    <property type="evidence" value="ECO:0007669"/>
    <property type="project" value="InterPro"/>
</dbReference>
<keyword evidence="4 6" id="KW-1133">Transmembrane helix</keyword>
<proteinExistence type="predicted"/>
<keyword evidence="3 6" id="KW-0812">Transmembrane</keyword>
<dbReference type="InterPro" id="IPR001279">
    <property type="entry name" value="Metallo-B-lactamas"/>
</dbReference>
<dbReference type="NCBIfam" id="TIGR00360">
    <property type="entry name" value="ComEC_N-term"/>
    <property type="match status" value="1"/>
</dbReference>
<dbReference type="PANTHER" id="PTHR30619:SF1">
    <property type="entry name" value="RECOMBINATION PROTEIN 2"/>
    <property type="match status" value="1"/>
</dbReference>
<sequence>MRLPTLAFCAILGICPLLWLPALPTLAETGAMTVLAIALCVKAGRFRITGLIMLFFCWGILAAQKMVLPANSLTGKPVQAEVAITATDGETTYYGKLLQINGQRQFPAPEIVLYGQALPDNACPGQVWHMTIHARAVHGQLNEGIFDSQRHALSLHRPLTGRFTQARVEKQSCNLRARFVSSLREGLEPYPWHQVMLALAVGERADVPAEIKLLLQQTGTSHVMAISGLHISLVAMIGWLIMRGMQFLLPCRWIDWRMPLCASFTVAVAYAWLSGLQPPALRTIIATGVWVWLRLNGRRWTPWEVWLCCIAAILILDPLAILAQSLWLSAFAVATLIFWYQWVPRLRVKSNAVLNSLWAFVHLQAGLMLLLLPLQVIVFHGASWTSLLANIVAVPLVTLGEVPLLLAGMAVHFSGPVWLENNLWWLADSMLAGLFWFLRRLPQGWQDIDSRWQGIVMLPWLGIIFWRLNGWGKWSASALACSTALAFPLWRQTPTQDWSLTMLDVGQGLAMVIARNGKAVLYDTGLAWPGGDSAQQIIVPWLRWHHLRPEGIILSHEHLDHRGGLNTLVKTWPGLWVRSPLRWKGHQPCYRGESWQWQGLTFRAVWPLPGSTETGNNRSCVVRVDDGIHSVLLTGDIEIPAEMSMLSHYWRYLASTLVQVPHHGSSTSSSLALLQAVEGGAALASAARYNAWHFPSAKVKARYLQRHYQWFDTPHQGQVTVNFSPDGWQIHSLRDQIYRRWYHQWFGDARDNG</sequence>
<dbReference type="RefSeq" id="WP_319629834.1">
    <property type="nucleotide sequence ID" value="NZ_JAWXRB010000045.1"/>
</dbReference>
<dbReference type="NCBIfam" id="NF008580">
    <property type="entry name" value="PRK11539.1"/>
    <property type="match status" value="1"/>
</dbReference>
<gene>
    <name evidence="8" type="ORF">SIL20_17900</name>
</gene>
<dbReference type="CDD" id="cd07731">
    <property type="entry name" value="ComA-like_MBL-fold"/>
    <property type="match status" value="1"/>
</dbReference>
<dbReference type="EMBL" id="JAWXRC010000042">
    <property type="protein sequence ID" value="MDX6033377.1"/>
    <property type="molecule type" value="Genomic_DNA"/>
</dbReference>
<comment type="caution">
    <text evidence="8">The sequence shown here is derived from an EMBL/GenBank/DDBJ whole genome shotgun (WGS) entry which is preliminary data.</text>
</comment>
<organism evidence="8 9">
    <name type="scientific">Scandinavium lactucae</name>
    <dbReference type="NCBI Taxonomy" id="3095028"/>
    <lineage>
        <taxon>Bacteria</taxon>
        <taxon>Pseudomonadati</taxon>
        <taxon>Pseudomonadota</taxon>
        <taxon>Gammaproteobacteria</taxon>
        <taxon>Enterobacterales</taxon>
        <taxon>Enterobacteriaceae</taxon>
        <taxon>Scandinavium</taxon>
    </lineage>
</organism>
<evidence type="ECO:0000256" key="3">
    <source>
        <dbReference type="ARBA" id="ARBA00022692"/>
    </source>
</evidence>
<evidence type="ECO:0000259" key="7">
    <source>
        <dbReference type="SMART" id="SM00849"/>
    </source>
</evidence>
<evidence type="ECO:0000256" key="2">
    <source>
        <dbReference type="ARBA" id="ARBA00022475"/>
    </source>
</evidence>
<dbReference type="Pfam" id="PF03772">
    <property type="entry name" value="Competence"/>
    <property type="match status" value="1"/>
</dbReference>
<dbReference type="InterPro" id="IPR004477">
    <property type="entry name" value="ComEC_N"/>
</dbReference>
<feature type="transmembrane region" description="Helical" evidence="6">
    <location>
        <begin position="387"/>
        <end position="410"/>
    </location>
</feature>
<evidence type="ECO:0000313" key="8">
    <source>
        <dbReference type="EMBL" id="MDX6033377.1"/>
    </source>
</evidence>
<dbReference type="InterPro" id="IPR004797">
    <property type="entry name" value="Competence_ComEC/Rec2"/>
</dbReference>
<dbReference type="Proteomes" id="UP001282336">
    <property type="component" value="Unassembled WGS sequence"/>
</dbReference>
<dbReference type="InterPro" id="IPR035681">
    <property type="entry name" value="ComA-like_MBL"/>
</dbReference>
<dbReference type="SMART" id="SM00849">
    <property type="entry name" value="Lactamase_B"/>
    <property type="match status" value="1"/>
</dbReference>
<feature type="transmembrane region" description="Helical" evidence="6">
    <location>
        <begin position="254"/>
        <end position="273"/>
    </location>
</feature>
<dbReference type="Pfam" id="PF00753">
    <property type="entry name" value="Lactamase_B"/>
    <property type="match status" value="1"/>
</dbReference>
<dbReference type="InterPro" id="IPR036866">
    <property type="entry name" value="RibonucZ/Hydroxyglut_hydro"/>
</dbReference>
<reference evidence="8" key="1">
    <citation type="submission" date="2023-11" db="EMBL/GenBank/DDBJ databases">
        <title>Scandinavium wanjuensis sp. nov., isolated from lettuce South Korea.</title>
        <authorList>
            <person name="Park J."/>
            <person name="Park S."/>
            <person name="Oh K.K."/>
            <person name="Cho G.S."/>
            <person name="Franz C.M.A.P."/>
        </authorList>
    </citation>
    <scope>NUCLEOTIDE SEQUENCE</scope>
    <source>
        <strain evidence="8">V105_12</strain>
    </source>
</reference>
<evidence type="ECO:0000256" key="4">
    <source>
        <dbReference type="ARBA" id="ARBA00022989"/>
    </source>
</evidence>
<feature type="transmembrane region" description="Helical" evidence="6">
    <location>
        <begin position="360"/>
        <end position="380"/>
    </location>
</feature>
<comment type="subcellular location">
    <subcellularLocation>
        <location evidence="1">Cell membrane</location>
        <topology evidence="1">Multi-pass membrane protein</topology>
    </subcellularLocation>
</comment>
<feature type="domain" description="Metallo-beta-lactamase" evidence="7">
    <location>
        <begin position="507"/>
        <end position="688"/>
    </location>
</feature>
<dbReference type="SUPFAM" id="SSF56281">
    <property type="entry name" value="Metallo-hydrolase/oxidoreductase"/>
    <property type="match status" value="1"/>
</dbReference>
<feature type="transmembrane region" description="Helical" evidence="6">
    <location>
        <begin position="307"/>
        <end position="340"/>
    </location>
</feature>
<dbReference type="NCBIfam" id="TIGR00361">
    <property type="entry name" value="ComEC_Rec2"/>
    <property type="match status" value="1"/>
</dbReference>
<protein>
    <submittedName>
        <fullName evidence="8">ComEC family protein</fullName>
    </submittedName>
</protein>
<dbReference type="GO" id="GO:0005886">
    <property type="term" value="C:plasma membrane"/>
    <property type="evidence" value="ECO:0007669"/>
    <property type="project" value="UniProtKB-SubCell"/>
</dbReference>
<dbReference type="InterPro" id="IPR052159">
    <property type="entry name" value="Competence_DNA_uptake"/>
</dbReference>
<evidence type="ECO:0000256" key="5">
    <source>
        <dbReference type="ARBA" id="ARBA00023136"/>
    </source>
</evidence>
<evidence type="ECO:0000256" key="6">
    <source>
        <dbReference type="SAM" id="Phobius"/>
    </source>
</evidence>
<dbReference type="AlphaFoldDB" id="A0AAJ2S6F6"/>
<dbReference type="PANTHER" id="PTHR30619">
    <property type="entry name" value="DNA INTERNALIZATION/COMPETENCE PROTEIN COMEC/REC2"/>
    <property type="match status" value="1"/>
</dbReference>